<dbReference type="EMBL" id="SZYE01000062">
    <property type="protein sequence ID" value="TKR23770.1"/>
    <property type="molecule type" value="Genomic_DNA"/>
</dbReference>
<feature type="transmembrane region" description="Helical" evidence="7">
    <location>
        <begin position="205"/>
        <end position="224"/>
    </location>
</feature>
<dbReference type="InterPro" id="IPR022791">
    <property type="entry name" value="L-PG_synthase/AglD"/>
</dbReference>
<reference evidence="8 9" key="1">
    <citation type="submission" date="2019-05" db="EMBL/GenBank/DDBJ databases">
        <title>Genome sequence of Cellulomonas hominis strain CS1.</title>
        <authorList>
            <person name="Belmont J."/>
            <person name="Maclea K.S."/>
        </authorList>
    </citation>
    <scope>NUCLEOTIDE SEQUENCE [LARGE SCALE GENOMIC DNA]</scope>
    <source>
        <strain evidence="8 9">CS1</strain>
    </source>
</reference>
<gene>
    <name evidence="8" type="ORF">FA014_09565</name>
</gene>
<comment type="caution">
    <text evidence="8">The sequence shown here is derived from an EMBL/GenBank/DDBJ whole genome shotgun (WGS) entry which is preliminary data.</text>
</comment>
<evidence type="ECO:0000256" key="6">
    <source>
        <dbReference type="SAM" id="MobiDB-lite"/>
    </source>
</evidence>
<evidence type="ECO:0000256" key="3">
    <source>
        <dbReference type="ARBA" id="ARBA00022692"/>
    </source>
</evidence>
<feature type="transmembrane region" description="Helical" evidence="7">
    <location>
        <begin position="156"/>
        <end position="184"/>
    </location>
</feature>
<feature type="compositionally biased region" description="Low complexity" evidence="6">
    <location>
        <begin position="309"/>
        <end position="319"/>
    </location>
</feature>
<evidence type="ECO:0000256" key="1">
    <source>
        <dbReference type="ARBA" id="ARBA00004651"/>
    </source>
</evidence>
<keyword evidence="3 7" id="KW-0812">Transmembrane</keyword>
<accession>A0A7Z8JZJ2</accession>
<evidence type="ECO:0000256" key="7">
    <source>
        <dbReference type="SAM" id="Phobius"/>
    </source>
</evidence>
<dbReference type="AlphaFoldDB" id="A0A7Z8JZJ2"/>
<evidence type="ECO:0000256" key="4">
    <source>
        <dbReference type="ARBA" id="ARBA00022989"/>
    </source>
</evidence>
<sequence length="333" mass="33433">MGPSPYPRAVRSRRAVVGAVFFAVALALLVWSVLGRRDELGDALTRLDAGTVALALVLACAGLVAQMLSWRSLLAATGDAPPLGAAARIYYHGQLGKYVPGSVWAVVAQAELGRAHRVTRARSAVVALAALAVLLVVGGAVAVVGLAAASPGSLSTYWWAIAVVPLGIVGLLPPVFNRLVALALRLMRRGDDPVRVGGPGLARSAAWALVMWLLFGAHAAVLVADLAPGDPGRAAVLGTGAFALAWVVGFLVVVAPAGTGPREAALVLALAPLLPSADALLVALVSRVLMVVADAGAAGVAALLARRGPARSPAETPAVPATPPDPGPGTGSA</sequence>
<organism evidence="8 9">
    <name type="scientific">Cellulomonas hominis</name>
    <dbReference type="NCBI Taxonomy" id="156981"/>
    <lineage>
        <taxon>Bacteria</taxon>
        <taxon>Bacillati</taxon>
        <taxon>Actinomycetota</taxon>
        <taxon>Actinomycetes</taxon>
        <taxon>Micrococcales</taxon>
        <taxon>Cellulomonadaceae</taxon>
        <taxon>Cellulomonas</taxon>
    </lineage>
</organism>
<dbReference type="OrthoDB" id="6057470at2"/>
<proteinExistence type="predicted"/>
<evidence type="ECO:0000313" key="8">
    <source>
        <dbReference type="EMBL" id="TKR23770.1"/>
    </source>
</evidence>
<evidence type="ECO:0000313" key="9">
    <source>
        <dbReference type="Proteomes" id="UP000308121"/>
    </source>
</evidence>
<feature type="transmembrane region" description="Helical" evidence="7">
    <location>
        <begin position="51"/>
        <end position="70"/>
    </location>
</feature>
<protein>
    <submittedName>
        <fullName evidence="8">UPF0104 family protein</fullName>
    </submittedName>
</protein>
<dbReference type="Proteomes" id="UP000308121">
    <property type="component" value="Unassembled WGS sequence"/>
</dbReference>
<feature type="transmembrane region" description="Helical" evidence="7">
    <location>
        <begin position="236"/>
        <end position="257"/>
    </location>
</feature>
<keyword evidence="2" id="KW-1003">Cell membrane</keyword>
<keyword evidence="4 7" id="KW-1133">Transmembrane helix</keyword>
<feature type="transmembrane region" description="Helical" evidence="7">
    <location>
        <begin position="264"/>
        <end position="282"/>
    </location>
</feature>
<dbReference type="Pfam" id="PF03706">
    <property type="entry name" value="LPG_synthase_TM"/>
    <property type="match status" value="1"/>
</dbReference>
<name>A0A7Z8JZJ2_9CELL</name>
<feature type="region of interest" description="Disordered" evidence="6">
    <location>
        <begin position="309"/>
        <end position="333"/>
    </location>
</feature>
<evidence type="ECO:0000256" key="5">
    <source>
        <dbReference type="ARBA" id="ARBA00023136"/>
    </source>
</evidence>
<keyword evidence="5 7" id="KW-0472">Membrane</keyword>
<comment type="subcellular location">
    <subcellularLocation>
        <location evidence="1">Cell membrane</location>
        <topology evidence="1">Multi-pass membrane protein</topology>
    </subcellularLocation>
</comment>
<feature type="transmembrane region" description="Helical" evidence="7">
    <location>
        <begin position="124"/>
        <end position="150"/>
    </location>
</feature>
<dbReference type="GO" id="GO:0005886">
    <property type="term" value="C:plasma membrane"/>
    <property type="evidence" value="ECO:0007669"/>
    <property type="project" value="UniProtKB-SubCell"/>
</dbReference>
<evidence type="ECO:0000256" key="2">
    <source>
        <dbReference type="ARBA" id="ARBA00022475"/>
    </source>
</evidence>